<feature type="region of interest" description="Disordered" evidence="1">
    <location>
        <begin position="23"/>
        <end position="81"/>
    </location>
</feature>
<gene>
    <name evidence="3" type="ORF">PAPOLLO_LOCUS12796</name>
</gene>
<feature type="compositionally biased region" description="Acidic residues" evidence="1">
    <location>
        <begin position="30"/>
        <end position="58"/>
    </location>
</feature>
<reference evidence="3" key="1">
    <citation type="submission" date="2021-04" db="EMBL/GenBank/DDBJ databases">
        <authorList>
            <person name="Tunstrom K."/>
        </authorList>
    </citation>
    <scope>NUCLEOTIDE SEQUENCE</scope>
</reference>
<dbReference type="PANTHER" id="PTHR46599:SF3">
    <property type="entry name" value="PIGGYBAC TRANSPOSABLE ELEMENT-DERIVED PROTEIN 4"/>
    <property type="match status" value="1"/>
</dbReference>
<dbReference type="InterPro" id="IPR029526">
    <property type="entry name" value="PGBD"/>
</dbReference>
<sequence>MSSSRPSGGRNFTDAELARYLNYDGVTSDSDGETEGSETEDYLEVEDSEQTDEDDEPMEVISTSSPRIESPVTLEESTSSQNTDISRNTCIIYLPQTVLRGKDRHVWSTKKPQSLRTLSSNIVRISRGPTSQCRRENDPLQCFKMFITDEIIDEVVQWTNPEIIVKQQNYSVIRNTQKTTDKCEIRALIGLLVLTAAFKDNHLSTDELFDASFSGSRYVTTMSKDRFEFLIRCLRFDNKSLRLSTQNRDRFVPIQKVWNLFIEQCKTNYNVGMYVTIDEQLLAFRGRCPFRMYIPNKPKPEDCLLVNIL</sequence>
<accession>A0A8S3X3E4</accession>
<keyword evidence="4" id="KW-1185">Reference proteome</keyword>
<comment type="caution">
    <text evidence="3">The sequence shown here is derived from an EMBL/GenBank/DDBJ whole genome shotgun (WGS) entry which is preliminary data.</text>
</comment>
<evidence type="ECO:0000313" key="3">
    <source>
        <dbReference type="EMBL" id="CAG4995331.1"/>
    </source>
</evidence>
<dbReference type="Proteomes" id="UP000691718">
    <property type="component" value="Unassembled WGS sequence"/>
</dbReference>
<evidence type="ECO:0000256" key="1">
    <source>
        <dbReference type="SAM" id="MobiDB-lite"/>
    </source>
</evidence>
<dbReference type="PANTHER" id="PTHR46599">
    <property type="entry name" value="PIGGYBAC TRANSPOSABLE ELEMENT-DERIVED PROTEIN 4"/>
    <property type="match status" value="1"/>
</dbReference>
<evidence type="ECO:0000259" key="2">
    <source>
        <dbReference type="Pfam" id="PF13843"/>
    </source>
</evidence>
<dbReference type="OrthoDB" id="6770266at2759"/>
<feature type="domain" description="PiggyBac transposable element-derived protein" evidence="2">
    <location>
        <begin position="138"/>
        <end position="300"/>
    </location>
</feature>
<dbReference type="EMBL" id="CAJQZP010000901">
    <property type="protein sequence ID" value="CAG4995331.1"/>
    <property type="molecule type" value="Genomic_DNA"/>
</dbReference>
<proteinExistence type="predicted"/>
<organism evidence="3 4">
    <name type="scientific">Parnassius apollo</name>
    <name type="common">Apollo butterfly</name>
    <name type="synonym">Papilio apollo</name>
    <dbReference type="NCBI Taxonomy" id="110799"/>
    <lineage>
        <taxon>Eukaryota</taxon>
        <taxon>Metazoa</taxon>
        <taxon>Ecdysozoa</taxon>
        <taxon>Arthropoda</taxon>
        <taxon>Hexapoda</taxon>
        <taxon>Insecta</taxon>
        <taxon>Pterygota</taxon>
        <taxon>Neoptera</taxon>
        <taxon>Endopterygota</taxon>
        <taxon>Lepidoptera</taxon>
        <taxon>Glossata</taxon>
        <taxon>Ditrysia</taxon>
        <taxon>Papilionoidea</taxon>
        <taxon>Papilionidae</taxon>
        <taxon>Parnassiinae</taxon>
        <taxon>Parnassini</taxon>
        <taxon>Parnassius</taxon>
        <taxon>Parnassius</taxon>
    </lineage>
</organism>
<dbReference type="Pfam" id="PF13843">
    <property type="entry name" value="DDE_Tnp_1_7"/>
    <property type="match status" value="1"/>
</dbReference>
<dbReference type="AlphaFoldDB" id="A0A8S3X3E4"/>
<protein>
    <submittedName>
        <fullName evidence="3">(apollo) hypothetical protein</fullName>
    </submittedName>
</protein>
<name>A0A8S3X3E4_PARAO</name>
<evidence type="ECO:0000313" key="4">
    <source>
        <dbReference type="Proteomes" id="UP000691718"/>
    </source>
</evidence>